<dbReference type="InterPro" id="IPR013528">
    <property type="entry name" value="HMG_CoA_synth_N"/>
</dbReference>
<feature type="domain" description="Hydroxymethylglutaryl-coenzyme A synthase N-terminal" evidence="5">
    <location>
        <begin position="3"/>
        <end position="164"/>
    </location>
</feature>
<dbReference type="AlphaFoldDB" id="A0A3F3HE42"/>
<keyword evidence="2" id="KW-0808">Transferase</keyword>
<dbReference type="PANTHER" id="PTHR43323">
    <property type="entry name" value="3-HYDROXY-3-METHYLGLUTARYL COENZYME A SYNTHASE"/>
    <property type="match status" value="1"/>
</dbReference>
<evidence type="ECO:0000313" key="7">
    <source>
        <dbReference type="EMBL" id="GAP03913.1"/>
    </source>
</evidence>
<accession>A0A3F3HE42</accession>
<dbReference type="STRING" id="709323.GCA_001047135_00457"/>
<feature type="domain" description="Hydroxymethylglutaryl-coenzyme A synthase C-terminal" evidence="6">
    <location>
        <begin position="177"/>
        <end position="248"/>
    </location>
</feature>
<dbReference type="NCBIfam" id="TIGR01835">
    <property type="entry name" value="HMG-CoA-S_prok"/>
    <property type="match status" value="1"/>
</dbReference>
<dbReference type="InterPro" id="IPR011554">
    <property type="entry name" value="HMG_CoA_synthase_prok"/>
</dbReference>
<dbReference type="GO" id="GO:0004421">
    <property type="term" value="F:hydroxymethylglutaryl-CoA synthase activity"/>
    <property type="evidence" value="ECO:0007669"/>
    <property type="project" value="InterPro"/>
</dbReference>
<name>A0A3F3HE42_9LACO</name>
<feature type="binding site" evidence="4">
    <location>
        <position position="275"/>
    </location>
    <ligand>
        <name>(3S)-3-hydroxy-3-methylglutaryl-CoA</name>
        <dbReference type="ChEBI" id="CHEBI:43074"/>
    </ligand>
</feature>
<dbReference type="RefSeq" id="WP_059393395.1">
    <property type="nucleotide sequence ID" value="NZ_DF968079.1"/>
</dbReference>
<evidence type="ECO:0000259" key="5">
    <source>
        <dbReference type="Pfam" id="PF01154"/>
    </source>
</evidence>
<dbReference type="Proteomes" id="UP000064514">
    <property type="component" value="Unassembled WGS sequence"/>
</dbReference>
<organism evidence="7">
    <name type="scientific">Fructobacillus tropaeoli</name>
    <dbReference type="NCBI Taxonomy" id="709323"/>
    <lineage>
        <taxon>Bacteria</taxon>
        <taxon>Bacillati</taxon>
        <taxon>Bacillota</taxon>
        <taxon>Bacilli</taxon>
        <taxon>Lactobacillales</taxon>
        <taxon>Lactobacillaceae</taxon>
        <taxon>Fructobacillus</taxon>
    </lineage>
</organism>
<dbReference type="CDD" id="cd00827">
    <property type="entry name" value="init_cond_enzymes"/>
    <property type="match status" value="1"/>
</dbReference>
<dbReference type="Pfam" id="PF01154">
    <property type="entry name" value="HMG_CoA_synt_N"/>
    <property type="match status" value="1"/>
</dbReference>
<feature type="binding site" evidence="4">
    <location>
        <position position="242"/>
    </location>
    <ligand>
        <name>(3S)-3-hydroxy-3-methylglutaryl-CoA</name>
        <dbReference type="ChEBI" id="CHEBI:43074"/>
    </ligand>
</feature>
<feature type="active site" description="Proton donor/acceptor" evidence="3">
    <location>
        <position position="233"/>
    </location>
</feature>
<gene>
    <name evidence="7" type="ORF">FTRO_0020800</name>
</gene>
<evidence type="ECO:0000256" key="1">
    <source>
        <dbReference type="ARBA" id="ARBA00007061"/>
    </source>
</evidence>
<feature type="domain" description="Hydroxymethylglutaryl-coenzyme A synthase C-terminal" evidence="6">
    <location>
        <begin position="256"/>
        <end position="352"/>
    </location>
</feature>
<sequence length="387" mass="42269">MAAGIDKLAFYTPGLALDMVELAKARGDEPDKYTIGIGQSVQSVVPNYEDVVTMGVNAAKKILTADDIAAIDMLIFATESGVDNSKSAAVFAQKLLGLSPYIRTIEMKQACYAGTFGLMQAKDYVNVHPDKKVLVIAADIARYGLKTAGEVTQGAGAIAMVVSANPAIAEIEDDSVYMSQDVPDFWRPVASTTALVDGHLSTDIYKEMFLTLWTRYTEQQKLSLADFAGFAFHLPYTKMGKKALDQILDQATPEQQQFLQEQLAASQVYNRQVGNLYTGSVYLALLSLLQRGQIAAGQRLAVFSYGSGAEAELFSLKVQENFQSAVASQDVDGMLADRRQLSVSEYEDVFNSQLFDYRVDVTTAGPENAGLCQFVGWQNGHRQYKMS</sequence>
<protein>
    <submittedName>
        <fullName evidence="7">Hydroxymethylglutaryl-CoA synthase</fullName>
    </submittedName>
</protein>
<dbReference type="GO" id="GO:0006084">
    <property type="term" value="P:acetyl-CoA metabolic process"/>
    <property type="evidence" value="ECO:0007669"/>
    <property type="project" value="InterPro"/>
</dbReference>
<evidence type="ECO:0000256" key="2">
    <source>
        <dbReference type="ARBA" id="ARBA00022679"/>
    </source>
</evidence>
<dbReference type="EMBL" id="DF968079">
    <property type="protein sequence ID" value="GAP03913.1"/>
    <property type="molecule type" value="Genomic_DNA"/>
</dbReference>
<feature type="binding site" evidence="4">
    <location>
        <position position="143"/>
    </location>
    <ligand>
        <name>(3S)-3-hydroxy-3-methylglutaryl-CoA</name>
        <dbReference type="ChEBI" id="CHEBI:43074"/>
    </ligand>
</feature>
<dbReference type="Gene3D" id="3.40.47.10">
    <property type="match status" value="2"/>
</dbReference>
<reference evidence="7" key="1">
    <citation type="journal article" date="2015" name="BMC Genomics">
        <title>Comparative genomics of Fructobacillus spp. and Leuconostoc spp. reveals niche-specific evolution of Fructobacillus spp.</title>
        <authorList>
            <person name="Endo A."/>
            <person name="Tanizawa Y."/>
            <person name="Tanaka N."/>
            <person name="Maeno S."/>
            <person name="Kumar H."/>
            <person name="Shiwa Y."/>
            <person name="Okada S."/>
            <person name="Yoshikawa H."/>
            <person name="Dicks L."/>
            <person name="Nakagawa J."/>
            <person name="Arita M."/>
        </authorList>
    </citation>
    <scope>NUCLEOTIDE SEQUENCE [LARGE SCALE GENOMIC DNA]</scope>
    <source>
        <strain evidence="7">F214-1</strain>
    </source>
</reference>
<dbReference type="PANTHER" id="PTHR43323:SF2">
    <property type="entry name" value="HYDROXYMETHYLGLUTARYL-COA SYNTHASE"/>
    <property type="match status" value="1"/>
</dbReference>
<dbReference type="InterPro" id="IPR013746">
    <property type="entry name" value="HMG_CoA_synt_C_dom"/>
</dbReference>
<proteinExistence type="inferred from homology"/>
<evidence type="ECO:0000259" key="6">
    <source>
        <dbReference type="Pfam" id="PF08540"/>
    </source>
</evidence>
<dbReference type="Pfam" id="PF08540">
    <property type="entry name" value="HMG_CoA_synt_C"/>
    <property type="match status" value="2"/>
</dbReference>
<comment type="similarity">
    <text evidence="1">Belongs to the thiolase-like superfamily. HMG-CoA synthase family.</text>
</comment>
<dbReference type="InterPro" id="IPR016039">
    <property type="entry name" value="Thiolase-like"/>
</dbReference>
<dbReference type="SUPFAM" id="SSF53901">
    <property type="entry name" value="Thiolase-like"/>
    <property type="match status" value="2"/>
</dbReference>
<feature type="active site" description="Proton donor/acceptor" evidence="3">
    <location>
        <position position="79"/>
    </location>
</feature>
<feature type="active site" description="Acyl-thioester intermediate" evidence="3">
    <location>
        <position position="111"/>
    </location>
</feature>
<evidence type="ECO:0000256" key="4">
    <source>
        <dbReference type="PIRSR" id="PIRSR611554-2"/>
    </source>
</evidence>
<evidence type="ECO:0000256" key="3">
    <source>
        <dbReference type="PIRSR" id="PIRSR611554-1"/>
    </source>
</evidence>